<dbReference type="SUPFAM" id="SSF100950">
    <property type="entry name" value="NagB/RpiA/CoA transferase-like"/>
    <property type="match status" value="1"/>
</dbReference>
<feature type="region of interest" description="Disordered" evidence="2">
    <location>
        <begin position="404"/>
        <end position="428"/>
    </location>
</feature>
<dbReference type="InterPro" id="IPR037171">
    <property type="entry name" value="NagB/RpiA_transferase-like"/>
</dbReference>
<evidence type="ECO:0000256" key="1">
    <source>
        <dbReference type="RuleBase" id="RU003814"/>
    </source>
</evidence>
<feature type="region of interest" description="Disordered" evidence="2">
    <location>
        <begin position="1"/>
        <end position="29"/>
    </location>
</feature>
<keyword evidence="4" id="KW-1185">Reference proteome</keyword>
<dbReference type="PANTHER" id="PTHR43475">
    <property type="entry name" value="METHYLTHIORIBOSE-1-PHOSPHATE ISOMERASE"/>
    <property type="match status" value="1"/>
</dbReference>
<sequence length="428" mass="45158">MRPRTTPSARSRDISPRPASPLPPDVRAAAPWKDGRVTATLENSVTLDEAARVVRILDRRIFPARVEWVTAETPDAVAAAIREMVTQSSGPLYAATAGMALAALQARDLPLRDARTALGLAGRALATARPTNAHPRDAVATILAAGRDADTTAELVTATLDSARTVDRDYREAALRLGRATLSLLPATPRILTHCWADAYLFGLVAAAAEAGREIEWIATETRPYLQGARLTAHSLRELGQQVTLITDGMGAAALSSPRGVGTGPIDAVVTAADRVSLDGSVVNKVGTLALAAAASAFDVPYYAMVEAPDRAAPTGADVVIEDRDPAEVLEVLGHRSASPLVTDAWYPAFDVTPPRLVTRIATSRGTFEPARVADHFTADPEALAEIPGTPPLRRRRTPAVPVPVNASTQPDTVAFHPFSNDSTGGPE</sequence>
<dbReference type="Proteomes" id="UP000321034">
    <property type="component" value="Unassembled WGS sequence"/>
</dbReference>
<dbReference type="EMBL" id="VRSV01000002">
    <property type="protein sequence ID" value="TXK09944.1"/>
    <property type="molecule type" value="Genomic_DNA"/>
</dbReference>
<name>A0A5C8HY55_9MICO</name>
<dbReference type="AlphaFoldDB" id="A0A5C8HY55"/>
<proteinExistence type="inferred from homology"/>
<evidence type="ECO:0000256" key="2">
    <source>
        <dbReference type="SAM" id="MobiDB-lite"/>
    </source>
</evidence>
<dbReference type="Pfam" id="PF01008">
    <property type="entry name" value="IF-2B"/>
    <property type="match status" value="1"/>
</dbReference>
<keyword evidence="3" id="KW-0413">Isomerase</keyword>
<dbReference type="PANTHER" id="PTHR43475:SF1">
    <property type="entry name" value="METHYLTHIORIBOSE-1-PHOSPHATE ISOMERASE"/>
    <property type="match status" value="1"/>
</dbReference>
<dbReference type="Gene3D" id="3.40.50.10470">
    <property type="entry name" value="Translation initiation factor eif-2b, domain 2"/>
    <property type="match status" value="1"/>
</dbReference>
<dbReference type="GO" id="GO:0019509">
    <property type="term" value="P:L-methionine salvage from methylthioadenosine"/>
    <property type="evidence" value="ECO:0007669"/>
    <property type="project" value="TreeGrafter"/>
</dbReference>
<comment type="caution">
    <text evidence="3">The sequence shown here is derived from an EMBL/GenBank/DDBJ whole genome shotgun (WGS) entry which is preliminary data.</text>
</comment>
<dbReference type="OrthoDB" id="9803436at2"/>
<evidence type="ECO:0000313" key="4">
    <source>
        <dbReference type="Proteomes" id="UP000321034"/>
    </source>
</evidence>
<dbReference type="InterPro" id="IPR042529">
    <property type="entry name" value="IF_2B-like_C"/>
</dbReference>
<dbReference type="Gene3D" id="1.20.120.420">
    <property type="entry name" value="translation initiation factor eif-2b, domain 1"/>
    <property type="match status" value="1"/>
</dbReference>
<dbReference type="GO" id="GO:0046523">
    <property type="term" value="F:S-methyl-5-thioribose-1-phosphate isomerase activity"/>
    <property type="evidence" value="ECO:0007669"/>
    <property type="project" value="TreeGrafter"/>
</dbReference>
<reference evidence="3 4" key="1">
    <citation type="submission" date="2019-08" db="EMBL/GenBank/DDBJ databases">
        <authorList>
            <person name="Dong K."/>
        </authorList>
    </citation>
    <scope>NUCLEOTIDE SEQUENCE [LARGE SCALE GENOMIC DNA]</scope>
    <source>
        <strain evidence="3 4">JCM14558</strain>
    </source>
</reference>
<organism evidence="3 4">
    <name type="scientific">Microbacterium hatanonis</name>
    <dbReference type="NCBI Taxonomy" id="404366"/>
    <lineage>
        <taxon>Bacteria</taxon>
        <taxon>Bacillati</taxon>
        <taxon>Actinomycetota</taxon>
        <taxon>Actinomycetes</taxon>
        <taxon>Micrococcales</taxon>
        <taxon>Microbacteriaceae</taxon>
        <taxon>Microbacterium</taxon>
    </lineage>
</organism>
<dbReference type="InterPro" id="IPR000649">
    <property type="entry name" value="IF-2B-related"/>
</dbReference>
<protein>
    <submittedName>
        <fullName evidence="3">Methylthioribose-1-phosphate isomerase</fullName>
    </submittedName>
</protein>
<accession>A0A5C8HY55</accession>
<dbReference type="InterPro" id="IPR027363">
    <property type="entry name" value="M1Pi_N"/>
</dbReference>
<comment type="similarity">
    <text evidence="1">Belongs to the eIF-2B alpha/beta/delta subunits family.</text>
</comment>
<evidence type="ECO:0000313" key="3">
    <source>
        <dbReference type="EMBL" id="TXK09944.1"/>
    </source>
</evidence>
<gene>
    <name evidence="3" type="ORF">FVP77_13780</name>
</gene>